<dbReference type="Proteomes" id="UP000800096">
    <property type="component" value="Unassembled WGS sequence"/>
</dbReference>
<organism evidence="2 3">
    <name type="scientific">Ampelomyces quisqualis</name>
    <name type="common">Powdery mildew agent</name>
    <dbReference type="NCBI Taxonomy" id="50730"/>
    <lineage>
        <taxon>Eukaryota</taxon>
        <taxon>Fungi</taxon>
        <taxon>Dikarya</taxon>
        <taxon>Ascomycota</taxon>
        <taxon>Pezizomycotina</taxon>
        <taxon>Dothideomycetes</taxon>
        <taxon>Pleosporomycetidae</taxon>
        <taxon>Pleosporales</taxon>
        <taxon>Pleosporineae</taxon>
        <taxon>Phaeosphaeriaceae</taxon>
        <taxon>Ampelomyces</taxon>
    </lineage>
</organism>
<dbReference type="PROSITE" id="PS00383">
    <property type="entry name" value="TYR_PHOSPHATASE_1"/>
    <property type="match status" value="1"/>
</dbReference>
<dbReference type="EMBL" id="ML979135">
    <property type="protein sequence ID" value="KAF1915805.1"/>
    <property type="molecule type" value="Genomic_DNA"/>
</dbReference>
<keyword evidence="3" id="KW-1185">Reference proteome</keyword>
<accession>A0A6A5QJL7</accession>
<reference evidence="2" key="1">
    <citation type="journal article" date="2020" name="Stud. Mycol.">
        <title>101 Dothideomycetes genomes: a test case for predicting lifestyles and emergence of pathogens.</title>
        <authorList>
            <person name="Haridas S."/>
            <person name="Albert R."/>
            <person name="Binder M."/>
            <person name="Bloem J."/>
            <person name="Labutti K."/>
            <person name="Salamov A."/>
            <person name="Andreopoulos B."/>
            <person name="Baker S."/>
            <person name="Barry K."/>
            <person name="Bills G."/>
            <person name="Bluhm B."/>
            <person name="Cannon C."/>
            <person name="Castanera R."/>
            <person name="Culley D."/>
            <person name="Daum C."/>
            <person name="Ezra D."/>
            <person name="Gonzalez J."/>
            <person name="Henrissat B."/>
            <person name="Kuo A."/>
            <person name="Liang C."/>
            <person name="Lipzen A."/>
            <person name="Lutzoni F."/>
            <person name="Magnuson J."/>
            <person name="Mondo S."/>
            <person name="Nolan M."/>
            <person name="Ohm R."/>
            <person name="Pangilinan J."/>
            <person name="Park H.-J."/>
            <person name="Ramirez L."/>
            <person name="Alfaro M."/>
            <person name="Sun H."/>
            <person name="Tritt A."/>
            <person name="Yoshinaga Y."/>
            <person name="Zwiers L.-H."/>
            <person name="Turgeon B."/>
            <person name="Goodwin S."/>
            <person name="Spatafora J."/>
            <person name="Crous P."/>
            <person name="Grigoriev I."/>
        </authorList>
    </citation>
    <scope>NUCLEOTIDE SEQUENCE</scope>
    <source>
        <strain evidence="2">HMLAC05119</strain>
    </source>
</reference>
<dbReference type="Gene3D" id="3.90.190.10">
    <property type="entry name" value="Protein tyrosine phosphatase superfamily"/>
    <property type="match status" value="1"/>
</dbReference>
<name>A0A6A5QJL7_AMPQU</name>
<dbReference type="InterPro" id="IPR029021">
    <property type="entry name" value="Prot-tyrosine_phosphatase-like"/>
</dbReference>
<proteinExistence type="predicted"/>
<dbReference type="Pfam" id="PF13350">
    <property type="entry name" value="Y_phosphatase3"/>
    <property type="match status" value="1"/>
</dbReference>
<feature type="domain" description="Tyrosine specific protein phosphatases" evidence="1">
    <location>
        <begin position="129"/>
        <end position="210"/>
    </location>
</feature>
<dbReference type="InterPro" id="IPR000387">
    <property type="entry name" value="Tyr_Pase_dom"/>
</dbReference>
<dbReference type="PANTHER" id="PTHR31126">
    <property type="entry name" value="TYROSINE-PROTEIN PHOSPHATASE"/>
    <property type="match status" value="1"/>
</dbReference>
<dbReference type="AlphaFoldDB" id="A0A6A5QJL7"/>
<protein>
    <submittedName>
        <fullName evidence="2">Protein-tyrosine phosphatase-like protein</fullName>
    </submittedName>
</protein>
<sequence>MSTTNDNTPLPSPPFHLIPNIHNLRDPALYPLTTPSGPLRPSILFRSADLSALTPNDWPLLSTLGITHIFDLRSAPEVHDLSTPAATPWHTAMSTAGITRTWAPVFRESDYSPAGVAARYAKYMSSDAQGFVRAYRDILRSGGAAYALVLRCLIACPRAGVLVHCSAGKDRTGVFCALVFAFLGVPAEQVAREYQLTEAGLRGVRDAVVQRLVAGVAVRKIVAAEQLGRDLSDEESARVAAGEEVVVVGEKAEEVGRQAALRMVGAKKETMLAVLDMLEKEFGGAERYLRDYCGLSDEDLDALKSNLIVQEA</sequence>
<dbReference type="OrthoDB" id="449382at2759"/>
<dbReference type="GO" id="GO:0004721">
    <property type="term" value="F:phosphoprotein phosphatase activity"/>
    <property type="evidence" value="ECO:0007669"/>
    <property type="project" value="InterPro"/>
</dbReference>
<dbReference type="PANTHER" id="PTHR31126:SF1">
    <property type="entry name" value="TYROSINE SPECIFIC PROTEIN PHOSPHATASES DOMAIN-CONTAINING PROTEIN"/>
    <property type="match status" value="1"/>
</dbReference>
<dbReference type="InterPro" id="IPR026893">
    <property type="entry name" value="Tyr/Ser_Pase_IphP-type"/>
</dbReference>
<dbReference type="InterPro" id="IPR016130">
    <property type="entry name" value="Tyr_Pase_AS"/>
</dbReference>
<evidence type="ECO:0000259" key="1">
    <source>
        <dbReference type="PROSITE" id="PS50056"/>
    </source>
</evidence>
<dbReference type="SUPFAM" id="SSF52799">
    <property type="entry name" value="(Phosphotyrosine protein) phosphatases II"/>
    <property type="match status" value="1"/>
</dbReference>
<dbReference type="PROSITE" id="PS50056">
    <property type="entry name" value="TYR_PHOSPHATASE_2"/>
    <property type="match status" value="1"/>
</dbReference>
<evidence type="ECO:0000313" key="2">
    <source>
        <dbReference type="EMBL" id="KAF1915805.1"/>
    </source>
</evidence>
<gene>
    <name evidence="2" type="ORF">BDU57DRAFT_515538</name>
</gene>
<evidence type="ECO:0000313" key="3">
    <source>
        <dbReference type="Proteomes" id="UP000800096"/>
    </source>
</evidence>